<protein>
    <submittedName>
        <fullName evidence="1">Uncharacterized protein</fullName>
    </submittedName>
</protein>
<comment type="caution">
    <text evidence="1">The sequence shown here is derived from an EMBL/GenBank/DDBJ whole genome shotgun (WGS) entry which is preliminary data.</text>
</comment>
<sequence>ESPTLISPCPKELEIIELNISGRSVPIDTNEIPIIKGDIPRADASMAECLTAILLEKNIRNIPTIRIIIANMISYIFQQKF</sequence>
<proteinExistence type="predicted"/>
<evidence type="ECO:0000313" key="1">
    <source>
        <dbReference type="EMBL" id="GAH63341.1"/>
    </source>
</evidence>
<gene>
    <name evidence="1" type="ORF">S03H2_53991</name>
</gene>
<dbReference type="AlphaFoldDB" id="X1GZJ5"/>
<reference evidence="1" key="1">
    <citation type="journal article" date="2014" name="Front. Microbiol.">
        <title>High frequency of phylogenetically diverse reductive dehalogenase-homologous genes in deep subseafloor sedimentary metagenomes.</title>
        <authorList>
            <person name="Kawai M."/>
            <person name="Futagami T."/>
            <person name="Toyoda A."/>
            <person name="Takaki Y."/>
            <person name="Nishi S."/>
            <person name="Hori S."/>
            <person name="Arai W."/>
            <person name="Tsubouchi T."/>
            <person name="Morono Y."/>
            <person name="Uchiyama I."/>
            <person name="Ito T."/>
            <person name="Fujiyama A."/>
            <person name="Inagaki F."/>
            <person name="Takami H."/>
        </authorList>
    </citation>
    <scope>NUCLEOTIDE SEQUENCE</scope>
    <source>
        <strain evidence="1">Expedition CK06-06</strain>
    </source>
</reference>
<organism evidence="1">
    <name type="scientific">marine sediment metagenome</name>
    <dbReference type="NCBI Taxonomy" id="412755"/>
    <lineage>
        <taxon>unclassified sequences</taxon>
        <taxon>metagenomes</taxon>
        <taxon>ecological metagenomes</taxon>
    </lineage>
</organism>
<accession>X1GZJ5</accession>
<dbReference type="EMBL" id="BARU01034391">
    <property type="protein sequence ID" value="GAH63341.1"/>
    <property type="molecule type" value="Genomic_DNA"/>
</dbReference>
<feature type="non-terminal residue" evidence="1">
    <location>
        <position position="1"/>
    </location>
</feature>
<name>X1GZJ5_9ZZZZ</name>